<reference evidence="4 5" key="1">
    <citation type="submission" date="2016-10" db="EMBL/GenBank/DDBJ databases">
        <authorList>
            <person name="de Groot N.N."/>
        </authorList>
    </citation>
    <scope>NUCLEOTIDE SEQUENCE [LARGE SCALE GENOMIC DNA]</scope>
    <source>
        <strain evidence="4 5">CGMCC 1.10238</strain>
    </source>
</reference>
<evidence type="ECO:0000313" key="3">
    <source>
        <dbReference type="EMBL" id="QWU15884.1"/>
    </source>
</evidence>
<evidence type="ECO:0000313" key="5">
    <source>
        <dbReference type="Proteomes" id="UP000198809"/>
    </source>
</evidence>
<keyword evidence="6" id="KW-1185">Reference proteome</keyword>
<dbReference type="RefSeq" id="WP_051500411.1">
    <property type="nucleotide sequence ID" value="NZ_CP076607.1"/>
</dbReference>
<name>A0A1H8I7J4_9BACL</name>
<sequence length="941" mass="97630">MSDMSYPTKQDSQFMNVQGGEKKVMKKILSVALSTAMAFSMFASVAFGETATTPQQKFDALAAKGILNGYPDGQAHLERDLTRAEFAKIVTKLFNLTEVTNKLSYKDKGYNAKNWAVPYIEAVTTANLMQGKDTVKGIFDYKGKVTVEEVATVLFRALKLEAPTTTDNNASTWAKGYAQALINKGLITASTNFKGTATRSLVVETAYAVSTLSAVPVVASAEALTPTSVLVTFSDKTTTTVTLTTPLVAGVETTINFKYNEHDYTAKVTLAAPQVVSVTAPNSKQVVVKFNRAVDSNTISETVYGNTTLVDGVISLTKLGDAPAVTPNIANVVIGADGTDATITLAGTEYLKGQYAFTLTDAVKTTAGEKIPAYTRLLDVNDTVAPTIVSVTATAKATTNKVYVKLSEPVKATGTIAYVNGSAVTVAAGDSLDELVLTTGTLESGKTYDVSLLNVADFAGNYISPNPTKTTVTVVSDTVAPSVSSITVTGENKVKVVFSKNMDQLSLNGSIRLLDANGESKGAFVVSKTDAKTYTLTAPAFTFSSNGTFTGTIVFGTSVRDYLGNTLASAYSQAISFSKDSVAPTVVSATYGSTGLVVKFSEDVTVEGTGITLINDANGYPNPFTVSASTYSVDGATVTFKNVTGLANGSYTLRLPAGLVKDKAAAKNANAAVVLPVTISTTTSADTEKPTVINISNAVTVAADQRVTFDVYDATGINLVTVRDVNNYTLGGKALPAGSYITTSYNGSSNPTSVSASLFIPSAAVTSSDAQELVINGIKDAAGNTIVPVVKSVTGFVDKVAPTLSSAAVSSDISSRLILTFSEAVQGVDANDLKVVVNGVTVSAANVEKLTGGTVGTSTKWVLNVPVLAGTYSSNSVLYVENGKEAGIQADEIIAYTGDAAGNLNLAASYVYTITVTVNDAAVITDAAGNVITTGTSVSGK</sequence>
<reference evidence="3 6" key="2">
    <citation type="submission" date="2021-06" db="EMBL/GenBank/DDBJ databases">
        <title>Whole genome sequence of Paenibacillus sophorae DSM23020 for comparative genomics.</title>
        <authorList>
            <person name="Kim M.-J."/>
            <person name="Lee G."/>
            <person name="Shin J.-H."/>
        </authorList>
    </citation>
    <scope>NUCLEOTIDE SEQUENCE [LARGE SCALE GENOMIC DNA]</scope>
    <source>
        <strain evidence="3 6">DSM 23020</strain>
    </source>
</reference>
<evidence type="ECO:0000313" key="6">
    <source>
        <dbReference type="Proteomes" id="UP000683429"/>
    </source>
</evidence>
<organism evidence="4 5">
    <name type="scientific">Paenibacillus sophorae</name>
    <dbReference type="NCBI Taxonomy" id="1333845"/>
    <lineage>
        <taxon>Bacteria</taxon>
        <taxon>Bacillati</taxon>
        <taxon>Bacillota</taxon>
        <taxon>Bacilli</taxon>
        <taxon>Bacillales</taxon>
        <taxon>Paenibacillaceae</taxon>
        <taxon>Paenibacillus</taxon>
    </lineage>
</organism>
<dbReference type="EMBL" id="FODH01000002">
    <property type="protein sequence ID" value="SEN64780.1"/>
    <property type="molecule type" value="Genomic_DNA"/>
</dbReference>
<dbReference type="InterPro" id="IPR032812">
    <property type="entry name" value="SbsA_Ig"/>
</dbReference>
<feature type="domain" description="SLH" evidence="2">
    <location>
        <begin position="103"/>
        <end position="168"/>
    </location>
</feature>
<accession>A0A1H8I7J4</accession>
<evidence type="ECO:0000313" key="4">
    <source>
        <dbReference type="EMBL" id="SEN64780.1"/>
    </source>
</evidence>
<dbReference type="Gene3D" id="2.60.40.1220">
    <property type="match status" value="3"/>
</dbReference>
<dbReference type="Proteomes" id="UP000198809">
    <property type="component" value="Unassembled WGS sequence"/>
</dbReference>
<protein>
    <submittedName>
        <fullName evidence="4">S-layer homology domain-containing protein</fullName>
    </submittedName>
</protein>
<keyword evidence="1" id="KW-0732">Signal</keyword>
<evidence type="ECO:0000256" key="1">
    <source>
        <dbReference type="ARBA" id="ARBA00022729"/>
    </source>
</evidence>
<proteinExistence type="predicted"/>
<dbReference type="InterPro" id="IPR001119">
    <property type="entry name" value="SLH_dom"/>
</dbReference>
<feature type="domain" description="SLH" evidence="2">
    <location>
        <begin position="38"/>
        <end position="102"/>
    </location>
</feature>
<dbReference type="InterPro" id="IPR014755">
    <property type="entry name" value="Cu-Rt/internalin_Ig-like"/>
</dbReference>
<dbReference type="OrthoDB" id="1706086at2"/>
<dbReference type="Pfam" id="PF13205">
    <property type="entry name" value="Big_5"/>
    <property type="match status" value="1"/>
</dbReference>
<evidence type="ECO:0000259" key="2">
    <source>
        <dbReference type="PROSITE" id="PS51272"/>
    </source>
</evidence>
<dbReference type="AlphaFoldDB" id="A0A1H8I7J4"/>
<dbReference type="EMBL" id="CP076607">
    <property type="protein sequence ID" value="QWU15884.1"/>
    <property type="molecule type" value="Genomic_DNA"/>
</dbReference>
<dbReference type="PROSITE" id="PS51272">
    <property type="entry name" value="SLH"/>
    <property type="match status" value="2"/>
</dbReference>
<dbReference type="Proteomes" id="UP000683429">
    <property type="component" value="Chromosome"/>
</dbReference>
<gene>
    <name evidence="3" type="ORF">KP014_00945</name>
    <name evidence="4" type="ORF">SAMN04487895_102109</name>
</gene>
<dbReference type="STRING" id="1333845.SAMN04487895_102109"/>